<organism evidence="1 2">
    <name type="scientific">Eumeta variegata</name>
    <name type="common">Bagworm moth</name>
    <name type="synonym">Eumeta japonica</name>
    <dbReference type="NCBI Taxonomy" id="151549"/>
    <lineage>
        <taxon>Eukaryota</taxon>
        <taxon>Metazoa</taxon>
        <taxon>Ecdysozoa</taxon>
        <taxon>Arthropoda</taxon>
        <taxon>Hexapoda</taxon>
        <taxon>Insecta</taxon>
        <taxon>Pterygota</taxon>
        <taxon>Neoptera</taxon>
        <taxon>Endopterygota</taxon>
        <taxon>Lepidoptera</taxon>
        <taxon>Glossata</taxon>
        <taxon>Ditrysia</taxon>
        <taxon>Tineoidea</taxon>
        <taxon>Psychidae</taxon>
        <taxon>Oiketicinae</taxon>
        <taxon>Eumeta</taxon>
    </lineage>
</organism>
<name>A0A4C1TLX5_EUMVA</name>
<dbReference type="EMBL" id="BGZK01000072">
    <property type="protein sequence ID" value="GBP15512.1"/>
    <property type="molecule type" value="Genomic_DNA"/>
</dbReference>
<gene>
    <name evidence="1" type="ORF">EVAR_9290_1</name>
</gene>
<accession>A0A4C1TLX5</accession>
<evidence type="ECO:0000313" key="2">
    <source>
        <dbReference type="Proteomes" id="UP000299102"/>
    </source>
</evidence>
<evidence type="ECO:0000313" key="1">
    <source>
        <dbReference type="EMBL" id="GBP15512.1"/>
    </source>
</evidence>
<dbReference type="AlphaFoldDB" id="A0A4C1TLX5"/>
<comment type="caution">
    <text evidence="1">The sequence shown here is derived from an EMBL/GenBank/DDBJ whole genome shotgun (WGS) entry which is preliminary data.</text>
</comment>
<keyword evidence="2" id="KW-1185">Reference proteome</keyword>
<proteinExistence type="predicted"/>
<protein>
    <submittedName>
        <fullName evidence="1">Uncharacterized protein</fullName>
    </submittedName>
</protein>
<dbReference type="Proteomes" id="UP000299102">
    <property type="component" value="Unassembled WGS sequence"/>
</dbReference>
<sequence>MRNNRTAEHSASCPAAGGRLADCRAEERPSAVFRRDPITMQEAQLLYLVRIVRALVGGVLGGRMQVIMRTIIELITDATAAESGSAAARSRDGAACADAAVLLRTAL</sequence>
<reference evidence="1 2" key="1">
    <citation type="journal article" date="2019" name="Commun. Biol.">
        <title>The bagworm genome reveals a unique fibroin gene that provides high tensile strength.</title>
        <authorList>
            <person name="Kono N."/>
            <person name="Nakamura H."/>
            <person name="Ohtoshi R."/>
            <person name="Tomita M."/>
            <person name="Numata K."/>
            <person name="Arakawa K."/>
        </authorList>
    </citation>
    <scope>NUCLEOTIDE SEQUENCE [LARGE SCALE GENOMIC DNA]</scope>
</reference>